<dbReference type="GO" id="GO:0001227">
    <property type="term" value="F:DNA-binding transcription repressor activity, RNA polymerase II-specific"/>
    <property type="evidence" value="ECO:0007669"/>
    <property type="project" value="TreeGrafter"/>
</dbReference>
<evidence type="ECO:0000256" key="3">
    <source>
        <dbReference type="ARBA" id="ARBA00022737"/>
    </source>
</evidence>
<evidence type="ECO:0000256" key="4">
    <source>
        <dbReference type="ARBA" id="ARBA00022771"/>
    </source>
</evidence>
<evidence type="ECO:0000256" key="7">
    <source>
        <dbReference type="ARBA" id="ARBA00023163"/>
    </source>
</evidence>
<dbReference type="GO" id="GO:0002682">
    <property type="term" value="P:regulation of immune system process"/>
    <property type="evidence" value="ECO:0007669"/>
    <property type="project" value="TreeGrafter"/>
</dbReference>
<dbReference type="Proteomes" id="UP000192247">
    <property type="component" value="Unassembled WGS sequence"/>
</dbReference>
<comment type="subcellular location">
    <subcellularLocation>
        <location evidence="1">Nucleus</location>
    </subcellularLocation>
</comment>
<dbReference type="SUPFAM" id="SSF57667">
    <property type="entry name" value="beta-beta-alpha zinc fingers"/>
    <property type="match status" value="2"/>
</dbReference>
<evidence type="ECO:0000313" key="12">
    <source>
        <dbReference type="Proteomes" id="UP000192247"/>
    </source>
</evidence>
<dbReference type="OrthoDB" id="7617194at2759"/>
<keyword evidence="3" id="KW-0677">Repeat</keyword>
<feature type="domain" description="C2H2-type" evidence="10">
    <location>
        <begin position="202"/>
        <end position="228"/>
    </location>
</feature>
<evidence type="ECO:0000256" key="1">
    <source>
        <dbReference type="ARBA" id="ARBA00004123"/>
    </source>
</evidence>
<dbReference type="EMBL" id="MNPL01011515">
    <property type="protein sequence ID" value="OQR72571.1"/>
    <property type="molecule type" value="Genomic_DNA"/>
</dbReference>
<dbReference type="FunFam" id="3.30.160.60:FF:002343">
    <property type="entry name" value="Zinc finger protein 33A"/>
    <property type="match status" value="1"/>
</dbReference>
<dbReference type="PANTHER" id="PTHR24399">
    <property type="entry name" value="ZINC FINGER AND BTB DOMAIN-CONTAINING"/>
    <property type="match status" value="1"/>
</dbReference>
<sequence>MPTNEGSNNSRNDSAKIPSAEKDIPGFTIVASICPAEVPSNTGLSSTGVEGFEETLLRRDGLFFLCTICEYQSTNRAHVIQHIRVHTGSRPFACSVCGRQFTQRSIMFRHLKKVHGVAPPTSRPKQATAAVTASGTVDTETPIEPLFDTLSSDGSCGWLVSPEEELFYRVGGQFRCFLCRYVSNKRLHMIDHVRTHTGAKPFACIVCGKRFRTKSMITWHVRNVHRHC</sequence>
<dbReference type="SMART" id="SM00355">
    <property type="entry name" value="ZnF_C2H2"/>
    <property type="match status" value="4"/>
</dbReference>
<dbReference type="AlphaFoldDB" id="A0A1V9XGM0"/>
<dbReference type="GO" id="GO:0005654">
    <property type="term" value="C:nucleoplasm"/>
    <property type="evidence" value="ECO:0007669"/>
    <property type="project" value="TreeGrafter"/>
</dbReference>
<name>A0A1V9XGM0_9ACAR</name>
<evidence type="ECO:0000259" key="10">
    <source>
        <dbReference type="PROSITE" id="PS50157"/>
    </source>
</evidence>
<dbReference type="InterPro" id="IPR013087">
    <property type="entry name" value="Znf_C2H2_type"/>
</dbReference>
<dbReference type="STRING" id="418985.A0A1V9XGM0"/>
<dbReference type="FunFam" id="3.30.160.60:FF:000446">
    <property type="entry name" value="Zinc finger protein"/>
    <property type="match status" value="1"/>
</dbReference>
<keyword evidence="8" id="KW-0539">Nucleus</keyword>
<gene>
    <name evidence="11" type="ORF">BIW11_03748</name>
</gene>
<dbReference type="InParanoid" id="A0A1V9XGM0"/>
<keyword evidence="5" id="KW-0862">Zinc</keyword>
<organism evidence="11 12">
    <name type="scientific">Tropilaelaps mercedesae</name>
    <dbReference type="NCBI Taxonomy" id="418985"/>
    <lineage>
        <taxon>Eukaryota</taxon>
        <taxon>Metazoa</taxon>
        <taxon>Ecdysozoa</taxon>
        <taxon>Arthropoda</taxon>
        <taxon>Chelicerata</taxon>
        <taxon>Arachnida</taxon>
        <taxon>Acari</taxon>
        <taxon>Parasitiformes</taxon>
        <taxon>Mesostigmata</taxon>
        <taxon>Gamasina</taxon>
        <taxon>Dermanyssoidea</taxon>
        <taxon>Laelapidae</taxon>
        <taxon>Tropilaelaps</taxon>
    </lineage>
</organism>
<reference evidence="11 12" key="1">
    <citation type="journal article" date="2017" name="Gigascience">
        <title>Draft genome of the honey bee ectoparasitic mite, Tropilaelaps mercedesae, is shaped by the parasitic life history.</title>
        <authorList>
            <person name="Dong X."/>
            <person name="Armstrong S.D."/>
            <person name="Xia D."/>
            <person name="Makepeace B.L."/>
            <person name="Darby A.C."/>
            <person name="Kadowaki T."/>
        </authorList>
    </citation>
    <scope>NUCLEOTIDE SEQUENCE [LARGE SCALE GENOMIC DNA]</scope>
    <source>
        <strain evidence="11">Wuxi-XJTLU</strain>
    </source>
</reference>
<keyword evidence="6" id="KW-0805">Transcription regulation</keyword>
<feature type="domain" description="C2H2-type" evidence="10">
    <location>
        <begin position="92"/>
        <end position="120"/>
    </location>
</feature>
<dbReference type="GO" id="GO:0008270">
    <property type="term" value="F:zinc ion binding"/>
    <property type="evidence" value="ECO:0007669"/>
    <property type="project" value="UniProtKB-KW"/>
</dbReference>
<accession>A0A1V9XGM0</accession>
<feature type="domain" description="C2H2-type" evidence="10">
    <location>
        <begin position="64"/>
        <end position="91"/>
    </location>
</feature>
<evidence type="ECO:0000256" key="9">
    <source>
        <dbReference type="PROSITE-ProRule" id="PRU00042"/>
    </source>
</evidence>
<evidence type="ECO:0000256" key="6">
    <source>
        <dbReference type="ARBA" id="ARBA00023015"/>
    </source>
</evidence>
<dbReference type="PROSITE" id="PS50157">
    <property type="entry name" value="ZINC_FINGER_C2H2_2"/>
    <property type="match status" value="4"/>
</dbReference>
<dbReference type="GO" id="GO:0000978">
    <property type="term" value="F:RNA polymerase II cis-regulatory region sequence-specific DNA binding"/>
    <property type="evidence" value="ECO:0007669"/>
    <property type="project" value="TreeGrafter"/>
</dbReference>
<keyword evidence="2" id="KW-0479">Metal-binding</keyword>
<protein>
    <submittedName>
        <fullName evidence="11">Zinc finger protein-like</fullName>
    </submittedName>
</protein>
<dbReference type="PROSITE" id="PS00028">
    <property type="entry name" value="ZINC_FINGER_C2H2_1"/>
    <property type="match status" value="2"/>
</dbReference>
<comment type="caution">
    <text evidence="11">The sequence shown here is derived from an EMBL/GenBank/DDBJ whole genome shotgun (WGS) entry which is preliminary data.</text>
</comment>
<dbReference type="Pfam" id="PF00096">
    <property type="entry name" value="zf-C2H2"/>
    <property type="match status" value="2"/>
</dbReference>
<proteinExistence type="predicted"/>
<feature type="domain" description="C2H2-type" evidence="10">
    <location>
        <begin position="174"/>
        <end position="201"/>
    </location>
</feature>
<keyword evidence="12" id="KW-1185">Reference proteome</keyword>
<evidence type="ECO:0000256" key="8">
    <source>
        <dbReference type="ARBA" id="ARBA00023242"/>
    </source>
</evidence>
<evidence type="ECO:0000256" key="5">
    <source>
        <dbReference type="ARBA" id="ARBA00022833"/>
    </source>
</evidence>
<dbReference type="GO" id="GO:0001817">
    <property type="term" value="P:regulation of cytokine production"/>
    <property type="evidence" value="ECO:0007669"/>
    <property type="project" value="TreeGrafter"/>
</dbReference>
<dbReference type="Gene3D" id="3.30.160.60">
    <property type="entry name" value="Classic Zinc Finger"/>
    <property type="match status" value="3"/>
</dbReference>
<dbReference type="InterPro" id="IPR036236">
    <property type="entry name" value="Znf_C2H2_sf"/>
</dbReference>
<keyword evidence="4 9" id="KW-0863">Zinc-finger</keyword>
<keyword evidence="7" id="KW-0804">Transcription</keyword>
<evidence type="ECO:0000256" key="2">
    <source>
        <dbReference type="ARBA" id="ARBA00022723"/>
    </source>
</evidence>
<dbReference type="PANTHER" id="PTHR24399:SF23">
    <property type="entry name" value="C2H2-TYPE DOMAIN-CONTAINING PROTEIN"/>
    <property type="match status" value="1"/>
</dbReference>
<evidence type="ECO:0000313" key="11">
    <source>
        <dbReference type="EMBL" id="OQR72571.1"/>
    </source>
</evidence>